<name>A0A556MNI4_9FLAO</name>
<evidence type="ECO:0000256" key="2">
    <source>
        <dbReference type="SAM" id="Phobius"/>
    </source>
</evidence>
<dbReference type="RefSeq" id="WP_144334080.1">
    <property type="nucleotide sequence ID" value="NZ_VLPL01000008.1"/>
</dbReference>
<keyword evidence="2" id="KW-0812">Transmembrane</keyword>
<evidence type="ECO:0000313" key="4">
    <source>
        <dbReference type="Proteomes" id="UP000316008"/>
    </source>
</evidence>
<keyword evidence="2" id="KW-0472">Membrane</keyword>
<feature type="compositionally biased region" description="Polar residues" evidence="1">
    <location>
        <begin position="69"/>
        <end position="88"/>
    </location>
</feature>
<organism evidence="3 4">
    <name type="scientific">Fluviicola chungangensis</name>
    <dbReference type="NCBI Taxonomy" id="2597671"/>
    <lineage>
        <taxon>Bacteria</taxon>
        <taxon>Pseudomonadati</taxon>
        <taxon>Bacteroidota</taxon>
        <taxon>Flavobacteriia</taxon>
        <taxon>Flavobacteriales</taxon>
        <taxon>Crocinitomicaceae</taxon>
        <taxon>Fluviicola</taxon>
    </lineage>
</organism>
<evidence type="ECO:0000256" key="1">
    <source>
        <dbReference type="SAM" id="MobiDB-lite"/>
    </source>
</evidence>
<gene>
    <name evidence="3" type="ORF">FO442_15270</name>
</gene>
<keyword evidence="4" id="KW-1185">Reference proteome</keyword>
<accession>A0A556MNI4</accession>
<evidence type="ECO:0000313" key="3">
    <source>
        <dbReference type="EMBL" id="TSJ41269.1"/>
    </source>
</evidence>
<dbReference type="Proteomes" id="UP000316008">
    <property type="component" value="Unassembled WGS sequence"/>
</dbReference>
<proteinExistence type="predicted"/>
<protein>
    <submittedName>
        <fullName evidence="3">Uncharacterized protein</fullName>
    </submittedName>
</protein>
<sequence length="124" mass="13084">MTTTAPNSTTSTGGVKLSDPRIISPQIKVIYPSENVQKDLAVSEVQTTAPTPQVLPPVTPTQTTTVPTKESTIVTESSTPPTATQTVETPKKPKWLETIKENAGLFLAVALISVGVGIFIGKKL</sequence>
<feature type="region of interest" description="Disordered" evidence="1">
    <location>
        <begin position="48"/>
        <end position="89"/>
    </location>
</feature>
<comment type="caution">
    <text evidence="3">The sequence shown here is derived from an EMBL/GenBank/DDBJ whole genome shotgun (WGS) entry which is preliminary data.</text>
</comment>
<dbReference type="OrthoDB" id="10020052at2"/>
<reference evidence="3 4" key="1">
    <citation type="submission" date="2019-07" db="EMBL/GenBank/DDBJ databases">
        <authorList>
            <person name="Huq M.A."/>
        </authorList>
    </citation>
    <scope>NUCLEOTIDE SEQUENCE [LARGE SCALE GENOMIC DNA]</scope>
    <source>
        <strain evidence="3 4">MAH-3</strain>
    </source>
</reference>
<dbReference type="AlphaFoldDB" id="A0A556MNI4"/>
<feature type="transmembrane region" description="Helical" evidence="2">
    <location>
        <begin position="103"/>
        <end position="121"/>
    </location>
</feature>
<keyword evidence="2" id="KW-1133">Transmembrane helix</keyword>
<dbReference type="EMBL" id="VLPL01000008">
    <property type="protein sequence ID" value="TSJ41269.1"/>
    <property type="molecule type" value="Genomic_DNA"/>
</dbReference>